<dbReference type="CDD" id="cd06450">
    <property type="entry name" value="DOPA_deC_like"/>
    <property type="match status" value="1"/>
</dbReference>
<dbReference type="InterPro" id="IPR015421">
    <property type="entry name" value="PyrdxlP-dep_Trfase_major"/>
</dbReference>
<dbReference type="InterPro" id="IPR002129">
    <property type="entry name" value="PyrdxlP-dep_de-COase"/>
</dbReference>
<dbReference type="Gene3D" id="4.10.280.50">
    <property type="match status" value="1"/>
</dbReference>
<dbReference type="InterPro" id="IPR010107">
    <property type="entry name" value="Glutamate_decarboxylase"/>
</dbReference>
<proteinExistence type="inferred from homology"/>
<evidence type="ECO:0000256" key="10">
    <source>
        <dbReference type="RuleBase" id="RU361171"/>
    </source>
</evidence>
<evidence type="ECO:0000313" key="12">
    <source>
        <dbReference type="Proteomes" id="UP000233440"/>
    </source>
</evidence>
<comment type="cofactor">
    <cofactor evidence="1 8 9">
        <name>pyridoxal 5'-phosphate</name>
        <dbReference type="ChEBI" id="CHEBI:597326"/>
    </cofactor>
</comment>
<evidence type="ECO:0000256" key="6">
    <source>
        <dbReference type="ARBA" id="ARBA00023239"/>
    </source>
</evidence>
<dbReference type="Pfam" id="PF00282">
    <property type="entry name" value="Pyridoxal_deC"/>
    <property type="match status" value="1"/>
</dbReference>
<accession>A0A2N3LIY4</accession>
<dbReference type="GO" id="GO:0004058">
    <property type="term" value="F:aromatic-L-amino-acid decarboxylase activity"/>
    <property type="evidence" value="ECO:0007669"/>
    <property type="project" value="UniProtKB-ARBA"/>
</dbReference>
<evidence type="ECO:0000256" key="7">
    <source>
        <dbReference type="ARBA" id="ARBA00048868"/>
    </source>
</evidence>
<comment type="catalytic activity">
    <reaction evidence="7 10">
        <text>L-glutamate + H(+) = 4-aminobutanoate + CO2</text>
        <dbReference type="Rhea" id="RHEA:17785"/>
        <dbReference type="ChEBI" id="CHEBI:15378"/>
        <dbReference type="ChEBI" id="CHEBI:16526"/>
        <dbReference type="ChEBI" id="CHEBI:29985"/>
        <dbReference type="ChEBI" id="CHEBI:59888"/>
        <dbReference type="EC" id="4.1.1.15"/>
    </reaction>
</comment>
<feature type="modified residue" description="N6-(pyridoxal phosphate)lysine" evidence="8">
    <location>
        <position position="302"/>
    </location>
</feature>
<sequence length="501" mass="56976">MGYSFNDSLGAGLPLFNSHDYSHHSKRRVHPGNPSPIHGYSIHSPFIRKGGEILPHDRLPEQGMLPKKAYEAIHNDIALDGSPQLNLATFVTTWMEPTANQLYTEAFDKNLIDKDEYPKTAEIEERCIRILADLWHAPHPHTTMGVSTTGSSESCMLGGLALKRRWQNERKKQGKPIDRPNIVFSSAVQVVWKKFANYWDIEPRYVNISPDCPYLDPKGVLSSVDENTIGVVTTLGVTYTGLYEPVEQIAKCLDELQSRTGLNIPIHVDAASGGFIAPFLQPEIIWDFQIERVKSINVSGHKYGLVYPGIGWIIWREAEDLPEDLIFHVSYLGGNMSTFALSFTRPSAQVLLQYYNFLRLGKEGYYEIQKYTQSVALFLSNAIQKIEHFELLTDGSHLPVLAWRLKEGHSSHWNLYDLSRTLRTFGWQVPAYPLPPDMENVTIMRVVVRTEFSMELAQVFLMNLIESITYLDSMDRPVSNETKHHIAFKKGTPFSHPFVRT</sequence>
<dbReference type="Gene3D" id="3.90.1150.160">
    <property type="match status" value="1"/>
</dbReference>
<evidence type="ECO:0000256" key="4">
    <source>
        <dbReference type="ARBA" id="ARBA00022793"/>
    </source>
</evidence>
<dbReference type="PANTHER" id="PTHR43321:SF3">
    <property type="entry name" value="GLUTAMATE DECARBOXYLASE"/>
    <property type="match status" value="1"/>
</dbReference>
<dbReference type="InterPro" id="IPR015424">
    <property type="entry name" value="PyrdxlP-dep_Trfase"/>
</dbReference>
<evidence type="ECO:0000256" key="2">
    <source>
        <dbReference type="ARBA" id="ARBA00009533"/>
    </source>
</evidence>
<dbReference type="SUPFAM" id="SSF53383">
    <property type="entry name" value="PLP-dependent transferases"/>
    <property type="match status" value="1"/>
</dbReference>
<evidence type="ECO:0000256" key="1">
    <source>
        <dbReference type="ARBA" id="ARBA00001933"/>
    </source>
</evidence>
<gene>
    <name evidence="11" type="ORF">CWO92_13545</name>
</gene>
<reference evidence="11 12" key="1">
    <citation type="submission" date="2017-11" db="EMBL/GenBank/DDBJ databases">
        <title>Bacillus camelliae sp. nov., isolated from pu'er tea.</title>
        <authorList>
            <person name="Niu L."/>
        </authorList>
    </citation>
    <scope>NUCLEOTIDE SEQUENCE [LARGE SCALE GENOMIC DNA]</scope>
    <source>
        <strain evidence="11 12">7578-1</strain>
    </source>
</reference>
<dbReference type="OrthoDB" id="9803665at2"/>
<evidence type="ECO:0000256" key="9">
    <source>
        <dbReference type="RuleBase" id="RU000382"/>
    </source>
</evidence>
<keyword evidence="6 9" id="KW-0456">Lyase</keyword>
<dbReference type="AlphaFoldDB" id="A0A2N3LIY4"/>
<evidence type="ECO:0000256" key="8">
    <source>
        <dbReference type="PIRSR" id="PIRSR602129-50"/>
    </source>
</evidence>
<organism evidence="11 12">
    <name type="scientific">Heyndrickxia camelliae</name>
    <dbReference type="NCBI Taxonomy" id="1707093"/>
    <lineage>
        <taxon>Bacteria</taxon>
        <taxon>Bacillati</taxon>
        <taxon>Bacillota</taxon>
        <taxon>Bacilli</taxon>
        <taxon>Bacillales</taxon>
        <taxon>Bacillaceae</taxon>
        <taxon>Heyndrickxia</taxon>
    </lineage>
</organism>
<dbReference type="Gene3D" id="3.40.640.10">
    <property type="entry name" value="Type I PLP-dependent aspartate aminotransferase-like (Major domain)"/>
    <property type="match status" value="1"/>
</dbReference>
<evidence type="ECO:0000256" key="5">
    <source>
        <dbReference type="ARBA" id="ARBA00022898"/>
    </source>
</evidence>
<comment type="caution">
    <text evidence="11">The sequence shown here is derived from an EMBL/GenBank/DDBJ whole genome shotgun (WGS) entry which is preliminary data.</text>
</comment>
<dbReference type="PANTHER" id="PTHR43321">
    <property type="entry name" value="GLUTAMATE DECARBOXYLASE"/>
    <property type="match status" value="1"/>
</dbReference>
<comment type="similarity">
    <text evidence="2 9">Belongs to the group II decarboxylase family.</text>
</comment>
<keyword evidence="12" id="KW-1185">Reference proteome</keyword>
<dbReference type="FunFam" id="3.40.640.10:FF:000017">
    <property type="entry name" value="Glutamate decarboxylase"/>
    <property type="match status" value="1"/>
</dbReference>
<dbReference type="EMBL" id="PIQO01000010">
    <property type="protein sequence ID" value="PKR84537.1"/>
    <property type="molecule type" value="Genomic_DNA"/>
</dbReference>
<dbReference type="EC" id="4.1.1.15" evidence="3 10"/>
<dbReference type="GO" id="GO:0006538">
    <property type="term" value="P:L-glutamate catabolic process"/>
    <property type="evidence" value="ECO:0007669"/>
    <property type="project" value="TreeGrafter"/>
</dbReference>
<dbReference type="Proteomes" id="UP000233440">
    <property type="component" value="Unassembled WGS sequence"/>
</dbReference>
<evidence type="ECO:0000313" key="11">
    <source>
        <dbReference type="EMBL" id="PKR84537.1"/>
    </source>
</evidence>
<keyword evidence="5 8" id="KW-0663">Pyridoxal phosphate</keyword>
<name>A0A2N3LIY4_9BACI</name>
<dbReference type="GO" id="GO:0005829">
    <property type="term" value="C:cytosol"/>
    <property type="evidence" value="ECO:0007669"/>
    <property type="project" value="TreeGrafter"/>
</dbReference>
<dbReference type="GO" id="GO:0030170">
    <property type="term" value="F:pyridoxal phosphate binding"/>
    <property type="evidence" value="ECO:0007669"/>
    <property type="project" value="InterPro"/>
</dbReference>
<evidence type="ECO:0000256" key="3">
    <source>
        <dbReference type="ARBA" id="ARBA00012421"/>
    </source>
</evidence>
<dbReference type="GO" id="GO:0004351">
    <property type="term" value="F:glutamate decarboxylase activity"/>
    <property type="evidence" value="ECO:0007669"/>
    <property type="project" value="UniProtKB-EC"/>
</dbReference>
<dbReference type="NCBIfam" id="TIGR01788">
    <property type="entry name" value="Glu-decarb-GAD"/>
    <property type="match status" value="1"/>
</dbReference>
<keyword evidence="4 10" id="KW-0210">Decarboxylase</keyword>
<protein>
    <recommendedName>
        <fullName evidence="3 10">Glutamate decarboxylase</fullName>
        <ecNumber evidence="3 10">4.1.1.15</ecNumber>
    </recommendedName>
</protein>